<evidence type="ECO:0000256" key="4">
    <source>
        <dbReference type="ARBA" id="ARBA00022741"/>
    </source>
</evidence>
<keyword evidence="2" id="KW-0723">Serine/threonine-protein kinase</keyword>
<dbReference type="GO" id="GO:0043066">
    <property type="term" value="P:negative regulation of apoptotic process"/>
    <property type="evidence" value="ECO:0007669"/>
    <property type="project" value="TreeGrafter"/>
</dbReference>
<gene>
    <name evidence="9" type="ORF">SKAU_G00030160</name>
</gene>
<accession>A0A9Q1GEJ0</accession>
<dbReference type="EMBL" id="JAINUF010000001">
    <property type="protein sequence ID" value="KAJ8382238.1"/>
    <property type="molecule type" value="Genomic_DNA"/>
</dbReference>
<comment type="catalytic activity">
    <reaction evidence="7">
        <text>L-threonyl-[protein] + ATP = O-phospho-L-threonyl-[protein] + ADP + H(+)</text>
        <dbReference type="Rhea" id="RHEA:46608"/>
        <dbReference type="Rhea" id="RHEA-COMP:11060"/>
        <dbReference type="Rhea" id="RHEA-COMP:11605"/>
        <dbReference type="ChEBI" id="CHEBI:15378"/>
        <dbReference type="ChEBI" id="CHEBI:30013"/>
        <dbReference type="ChEBI" id="CHEBI:30616"/>
        <dbReference type="ChEBI" id="CHEBI:61977"/>
        <dbReference type="ChEBI" id="CHEBI:456216"/>
        <dbReference type="EC" id="2.7.11.1"/>
    </reaction>
</comment>
<dbReference type="GO" id="GO:0005524">
    <property type="term" value="F:ATP binding"/>
    <property type="evidence" value="ECO:0007669"/>
    <property type="project" value="UniProtKB-KW"/>
</dbReference>
<name>A0A9Q1GEJ0_SYNKA</name>
<keyword evidence="3" id="KW-0808">Transferase</keyword>
<dbReference type="Proteomes" id="UP001152622">
    <property type="component" value="Chromosome 1"/>
</dbReference>
<keyword evidence="4" id="KW-0547">Nucleotide-binding</keyword>
<dbReference type="PANTHER" id="PTHR22984">
    <property type="entry name" value="SERINE/THREONINE-PROTEIN KINASE PIM"/>
    <property type="match status" value="1"/>
</dbReference>
<evidence type="ECO:0000313" key="10">
    <source>
        <dbReference type="Proteomes" id="UP001152622"/>
    </source>
</evidence>
<dbReference type="GO" id="GO:0005737">
    <property type="term" value="C:cytoplasm"/>
    <property type="evidence" value="ECO:0007669"/>
    <property type="project" value="TreeGrafter"/>
</dbReference>
<evidence type="ECO:0000256" key="6">
    <source>
        <dbReference type="ARBA" id="ARBA00022840"/>
    </source>
</evidence>
<dbReference type="InterPro" id="IPR051138">
    <property type="entry name" value="PIM_Ser/Thr_kinase"/>
</dbReference>
<dbReference type="Gene3D" id="3.30.200.20">
    <property type="entry name" value="Phosphorylase Kinase, domain 1"/>
    <property type="match status" value="1"/>
</dbReference>
<evidence type="ECO:0000256" key="5">
    <source>
        <dbReference type="ARBA" id="ARBA00022777"/>
    </source>
</evidence>
<proteinExistence type="predicted"/>
<keyword evidence="6" id="KW-0067">ATP-binding</keyword>
<dbReference type="PANTHER" id="PTHR22984:SF11">
    <property type="entry name" value="AURORA KINASE-RELATED"/>
    <property type="match status" value="1"/>
</dbReference>
<sequence length="188" mass="21476">MKFVYPAISSILKHITSSLQSYRIANRIGHLRNTRYEHVEDYYMVGSLLVEGGSVYVGIRISDGLPVALNYAAKMKEAELLLPGQEVGTPQEMGLMGLVNQNMGNPNILRLYEWIIINESYERSDRREEEKRRETNQRIPVNCLMKAPEKHQKIGVKRKMECKEQAVVLGKNLGPYSKTTPAKRLRKG</sequence>
<evidence type="ECO:0000256" key="2">
    <source>
        <dbReference type="ARBA" id="ARBA00022527"/>
    </source>
</evidence>
<protein>
    <recommendedName>
        <fullName evidence="1">non-specific serine/threonine protein kinase</fullName>
        <ecNumber evidence="1">2.7.11.1</ecNumber>
    </recommendedName>
</protein>
<reference evidence="9" key="1">
    <citation type="journal article" date="2023" name="Science">
        <title>Genome structures resolve the early diversification of teleost fishes.</title>
        <authorList>
            <person name="Parey E."/>
            <person name="Louis A."/>
            <person name="Montfort J."/>
            <person name="Bouchez O."/>
            <person name="Roques C."/>
            <person name="Iampietro C."/>
            <person name="Lluch J."/>
            <person name="Castinel A."/>
            <person name="Donnadieu C."/>
            <person name="Desvignes T."/>
            <person name="Floi Bucao C."/>
            <person name="Jouanno E."/>
            <person name="Wen M."/>
            <person name="Mejri S."/>
            <person name="Dirks R."/>
            <person name="Jansen H."/>
            <person name="Henkel C."/>
            <person name="Chen W.J."/>
            <person name="Zahm M."/>
            <person name="Cabau C."/>
            <person name="Klopp C."/>
            <person name="Thompson A.W."/>
            <person name="Robinson-Rechavi M."/>
            <person name="Braasch I."/>
            <person name="Lecointre G."/>
            <person name="Bobe J."/>
            <person name="Postlethwait J.H."/>
            <person name="Berthelot C."/>
            <person name="Roest Crollius H."/>
            <person name="Guiguen Y."/>
        </authorList>
    </citation>
    <scope>NUCLEOTIDE SEQUENCE</scope>
    <source>
        <strain evidence="9">WJC10195</strain>
    </source>
</reference>
<dbReference type="AlphaFoldDB" id="A0A9Q1GEJ0"/>
<organism evidence="9 10">
    <name type="scientific">Synaphobranchus kaupii</name>
    <name type="common">Kaup's arrowtooth eel</name>
    <dbReference type="NCBI Taxonomy" id="118154"/>
    <lineage>
        <taxon>Eukaryota</taxon>
        <taxon>Metazoa</taxon>
        <taxon>Chordata</taxon>
        <taxon>Craniata</taxon>
        <taxon>Vertebrata</taxon>
        <taxon>Euteleostomi</taxon>
        <taxon>Actinopterygii</taxon>
        <taxon>Neopterygii</taxon>
        <taxon>Teleostei</taxon>
        <taxon>Anguilliformes</taxon>
        <taxon>Synaphobranchidae</taxon>
        <taxon>Synaphobranchus</taxon>
    </lineage>
</organism>
<dbReference type="GO" id="GO:0004674">
    <property type="term" value="F:protein serine/threonine kinase activity"/>
    <property type="evidence" value="ECO:0007669"/>
    <property type="project" value="UniProtKB-KW"/>
</dbReference>
<comment type="caution">
    <text evidence="9">The sequence shown here is derived from an EMBL/GenBank/DDBJ whole genome shotgun (WGS) entry which is preliminary data.</text>
</comment>
<keyword evidence="10" id="KW-1185">Reference proteome</keyword>
<keyword evidence="5" id="KW-0418">Kinase</keyword>
<evidence type="ECO:0000256" key="7">
    <source>
        <dbReference type="ARBA" id="ARBA00047899"/>
    </source>
</evidence>
<evidence type="ECO:0000256" key="1">
    <source>
        <dbReference type="ARBA" id="ARBA00012513"/>
    </source>
</evidence>
<evidence type="ECO:0000256" key="3">
    <source>
        <dbReference type="ARBA" id="ARBA00022679"/>
    </source>
</evidence>
<dbReference type="EC" id="2.7.11.1" evidence="1"/>
<evidence type="ECO:0000256" key="8">
    <source>
        <dbReference type="ARBA" id="ARBA00048679"/>
    </source>
</evidence>
<evidence type="ECO:0000313" key="9">
    <source>
        <dbReference type="EMBL" id="KAJ8382238.1"/>
    </source>
</evidence>
<dbReference type="GO" id="GO:0007346">
    <property type="term" value="P:regulation of mitotic cell cycle"/>
    <property type="evidence" value="ECO:0007669"/>
    <property type="project" value="TreeGrafter"/>
</dbReference>
<comment type="catalytic activity">
    <reaction evidence="8">
        <text>L-seryl-[protein] + ATP = O-phospho-L-seryl-[protein] + ADP + H(+)</text>
        <dbReference type="Rhea" id="RHEA:17989"/>
        <dbReference type="Rhea" id="RHEA-COMP:9863"/>
        <dbReference type="Rhea" id="RHEA-COMP:11604"/>
        <dbReference type="ChEBI" id="CHEBI:15378"/>
        <dbReference type="ChEBI" id="CHEBI:29999"/>
        <dbReference type="ChEBI" id="CHEBI:30616"/>
        <dbReference type="ChEBI" id="CHEBI:83421"/>
        <dbReference type="ChEBI" id="CHEBI:456216"/>
        <dbReference type="EC" id="2.7.11.1"/>
    </reaction>
</comment>